<feature type="chain" id="PRO_5044628415" evidence="1">
    <location>
        <begin position="24"/>
        <end position="102"/>
    </location>
</feature>
<dbReference type="AlphaFoldDB" id="A0A679JXM5"/>
<reference evidence="3" key="3">
    <citation type="submission" date="2021-08" db="EMBL/GenBank/DDBJ databases">
        <authorList>
            <person name="Tani A."/>
            <person name="Ola A."/>
            <person name="Ogura Y."/>
            <person name="Katsura K."/>
            <person name="Hayashi T."/>
        </authorList>
    </citation>
    <scope>NUCLEOTIDE SEQUENCE</scope>
    <source>
        <strain evidence="3">DSM 21893</strain>
    </source>
</reference>
<dbReference type="RefSeq" id="WP_192215514.1">
    <property type="nucleotide sequence ID" value="NZ_BPQF01000019.1"/>
</dbReference>
<evidence type="ECO:0000313" key="2">
    <source>
        <dbReference type="EMBL" id="CAA2144253.1"/>
    </source>
</evidence>
<gene>
    <name evidence="2" type="ORF">MBLL_03373</name>
    <name evidence="3" type="ORF">OICFNHDK_3746</name>
</gene>
<accession>A0A679JXM5</accession>
<evidence type="ECO:0000256" key="1">
    <source>
        <dbReference type="SAM" id="SignalP"/>
    </source>
</evidence>
<reference evidence="3" key="1">
    <citation type="journal article" date="2016" name="Front. Microbiol.">
        <title>Genome Sequence of the Piezophilic, Mesophilic Sulfate-Reducing Bacterium Desulfovibrio indicus J2T.</title>
        <authorList>
            <person name="Cao J."/>
            <person name="Maignien L."/>
            <person name="Shao Z."/>
            <person name="Alain K."/>
            <person name="Jebbar M."/>
        </authorList>
    </citation>
    <scope>NUCLEOTIDE SEQUENCE</scope>
    <source>
        <strain evidence="3">DSM 21893</strain>
    </source>
</reference>
<sequence>MMPQKRWGFVILLVMAATKAASAGDASPRDVVACDTLVQLRVLMGRTPSDPAAASADLSGHPGCRRIARDRVGAPEHRAMIGGAPFECLAVTGEASCLWIMP</sequence>
<dbReference type="Proteomes" id="UP001055307">
    <property type="component" value="Unassembled WGS sequence"/>
</dbReference>
<keyword evidence="1" id="KW-0732">Signal</keyword>
<organism evidence="2">
    <name type="scientific">Methylobacterium bullatum</name>
    <dbReference type="NCBI Taxonomy" id="570505"/>
    <lineage>
        <taxon>Bacteria</taxon>
        <taxon>Pseudomonadati</taxon>
        <taxon>Pseudomonadota</taxon>
        <taxon>Alphaproteobacteria</taxon>
        <taxon>Hyphomicrobiales</taxon>
        <taxon>Methylobacteriaceae</taxon>
        <taxon>Methylobacterium</taxon>
    </lineage>
</organism>
<protein>
    <submittedName>
        <fullName evidence="2">Uncharacterized protein</fullName>
    </submittedName>
</protein>
<dbReference type="EMBL" id="BPQF01000019">
    <property type="protein sequence ID" value="GJD41264.1"/>
    <property type="molecule type" value="Genomic_DNA"/>
</dbReference>
<evidence type="ECO:0000313" key="4">
    <source>
        <dbReference type="Proteomes" id="UP001055307"/>
    </source>
</evidence>
<reference evidence="2" key="2">
    <citation type="submission" date="2019-12" db="EMBL/GenBank/DDBJ databases">
        <authorList>
            <person name="Cremers G."/>
        </authorList>
    </citation>
    <scope>NUCLEOTIDE SEQUENCE</scope>
    <source>
        <strain evidence="2">Mbul2</strain>
    </source>
</reference>
<proteinExistence type="predicted"/>
<keyword evidence="4" id="KW-1185">Reference proteome</keyword>
<feature type="signal peptide" evidence="1">
    <location>
        <begin position="1"/>
        <end position="23"/>
    </location>
</feature>
<dbReference type="EMBL" id="LR743511">
    <property type="protein sequence ID" value="CAA2144253.1"/>
    <property type="molecule type" value="Genomic_DNA"/>
</dbReference>
<evidence type="ECO:0000313" key="3">
    <source>
        <dbReference type="EMBL" id="GJD41264.1"/>
    </source>
</evidence>
<name>A0A679JXM5_9HYPH</name>